<dbReference type="RefSeq" id="WP_009727455.1">
    <property type="nucleotide sequence ID" value="NZ_APHR01000077.1"/>
</dbReference>
<keyword evidence="3" id="KW-1185">Reference proteome</keyword>
<sequence>MQDDNQETGQPLTLEDLLKQAIVEGFVEVPMLPEIANRAFALANDKDSDASQMAQLIQSDPALAGHVMRIANSAAYTPMANLVSLQQAIARLGMNVISEIAISAVLSAKLFNTPGYETYVEANWHHALATSLWAKEIARHCRVNVEVAFLAGLIHSIGRPAILQTLIDIASQDNLALDPAEVHRLEDQYWLDVSTMVVRRWHMPALVVDTIEHLASPFSDGAASKMAAVVDAAKHFAEAMFTGQTAELSQFGELPSINQLNIYPEETQQLLSMQEVIEQRLKGLTA</sequence>
<gene>
    <name evidence="2" type="ORF">MPL1_12573</name>
</gene>
<dbReference type="eggNOG" id="COG1639">
    <property type="taxonomic scope" value="Bacteria"/>
</dbReference>
<dbReference type="Proteomes" id="UP000012019">
    <property type="component" value="Unassembled WGS sequence"/>
</dbReference>
<dbReference type="PROSITE" id="PS51833">
    <property type="entry name" value="HDOD"/>
    <property type="match status" value="1"/>
</dbReference>
<dbReference type="OrthoDB" id="9770715at2"/>
<evidence type="ECO:0000313" key="3">
    <source>
        <dbReference type="Proteomes" id="UP000012019"/>
    </source>
</evidence>
<accession>M7PDQ0</accession>
<feature type="domain" description="HDOD" evidence="1">
    <location>
        <begin position="29"/>
        <end position="217"/>
    </location>
</feature>
<evidence type="ECO:0000259" key="1">
    <source>
        <dbReference type="PROSITE" id="PS51833"/>
    </source>
</evidence>
<dbReference type="InterPro" id="IPR013976">
    <property type="entry name" value="HDOD"/>
</dbReference>
<dbReference type="PANTHER" id="PTHR33525:SF3">
    <property type="entry name" value="RIBONUCLEASE Y"/>
    <property type="match status" value="1"/>
</dbReference>
<dbReference type="Gene3D" id="1.10.3210.10">
    <property type="entry name" value="Hypothetical protein af1432"/>
    <property type="match status" value="1"/>
</dbReference>
<name>M7PDQ0_9GAMM</name>
<dbReference type="AlphaFoldDB" id="M7PDQ0"/>
<proteinExistence type="predicted"/>
<protein>
    <recommendedName>
        <fullName evidence="1">HDOD domain-containing protein</fullName>
    </recommendedName>
</protein>
<dbReference type="EMBL" id="APHR01000077">
    <property type="protein sequence ID" value="EMR12030.1"/>
    <property type="molecule type" value="Genomic_DNA"/>
</dbReference>
<reference evidence="2 3" key="1">
    <citation type="journal article" date="2013" name="Genome Announc.">
        <title>Draft Genome Sequence of Methylophaga lonarensis MPLT, a Haloalkaliphilic (Non-Methane-Utilizing) Methylotroph.</title>
        <authorList>
            <person name="Shetty S.A."/>
            <person name="Marathe N.P."/>
            <person name="Munot H."/>
            <person name="Antony C.P."/>
            <person name="Dhotre D.P."/>
            <person name="Murrell J.C."/>
            <person name="Shouche Y.S."/>
        </authorList>
    </citation>
    <scope>NUCLEOTIDE SEQUENCE [LARGE SCALE GENOMIC DNA]</scope>
    <source>
        <strain evidence="2 3">MPL</strain>
    </source>
</reference>
<organism evidence="2 3">
    <name type="scientific">Methylophaga lonarensis MPL</name>
    <dbReference type="NCBI Taxonomy" id="1286106"/>
    <lineage>
        <taxon>Bacteria</taxon>
        <taxon>Pseudomonadati</taxon>
        <taxon>Pseudomonadota</taxon>
        <taxon>Gammaproteobacteria</taxon>
        <taxon>Thiotrichales</taxon>
        <taxon>Piscirickettsiaceae</taxon>
        <taxon>Methylophaga</taxon>
    </lineage>
</organism>
<comment type="caution">
    <text evidence="2">The sequence shown here is derived from an EMBL/GenBank/DDBJ whole genome shotgun (WGS) entry which is preliminary data.</text>
</comment>
<dbReference type="InterPro" id="IPR052340">
    <property type="entry name" value="RNase_Y/CdgJ"/>
</dbReference>
<dbReference type="PANTHER" id="PTHR33525">
    <property type="match status" value="1"/>
</dbReference>
<dbReference type="STRING" id="1286106.MPL1_12573"/>
<dbReference type="SUPFAM" id="SSF109604">
    <property type="entry name" value="HD-domain/PDEase-like"/>
    <property type="match status" value="1"/>
</dbReference>
<dbReference type="PATRIC" id="fig|1286106.3.peg.2511"/>
<evidence type="ECO:0000313" key="2">
    <source>
        <dbReference type="EMBL" id="EMR12030.1"/>
    </source>
</evidence>
<dbReference type="Pfam" id="PF08668">
    <property type="entry name" value="HDOD"/>
    <property type="match status" value="1"/>
</dbReference>